<dbReference type="InterPro" id="IPR013130">
    <property type="entry name" value="Fe3_Rdtase_TM_dom"/>
</dbReference>
<dbReference type="PROSITE" id="PS00018">
    <property type="entry name" value="EF_HAND_1"/>
    <property type="match status" value="3"/>
</dbReference>
<dbReference type="SFLD" id="SFLDG01168">
    <property type="entry name" value="Ferric_reductase_subgroup_(FRE"/>
    <property type="match status" value="1"/>
</dbReference>
<evidence type="ECO:0000256" key="4">
    <source>
        <dbReference type="ARBA" id="ARBA00022723"/>
    </source>
</evidence>
<dbReference type="PANTHER" id="PTHR11972:SF58">
    <property type="entry name" value="NADPH OXIDASE 5"/>
    <property type="match status" value="1"/>
</dbReference>
<feature type="domain" description="EF-hand" evidence="11">
    <location>
        <begin position="86"/>
        <end position="121"/>
    </location>
</feature>
<dbReference type="EMBL" id="JABBNT010000001">
    <property type="protein sequence ID" value="NMM42976.1"/>
    <property type="molecule type" value="Genomic_DNA"/>
</dbReference>
<dbReference type="SUPFAM" id="SSF52343">
    <property type="entry name" value="Ferredoxin reductase-like, C-terminal NADP-linked domain"/>
    <property type="match status" value="1"/>
</dbReference>
<dbReference type="InterPro" id="IPR039261">
    <property type="entry name" value="FNR_nucleotide-bd"/>
</dbReference>
<dbReference type="GO" id="GO:0016175">
    <property type="term" value="F:superoxide-generating NAD(P)H oxidase activity"/>
    <property type="evidence" value="ECO:0007669"/>
    <property type="project" value="TreeGrafter"/>
</dbReference>
<keyword evidence="5" id="KW-0274">FAD</keyword>
<dbReference type="InterPro" id="IPR002048">
    <property type="entry name" value="EF_hand_dom"/>
</dbReference>
<dbReference type="GO" id="GO:0005509">
    <property type="term" value="F:calcium ion binding"/>
    <property type="evidence" value="ECO:0007669"/>
    <property type="project" value="InterPro"/>
</dbReference>
<dbReference type="PROSITE" id="PS50222">
    <property type="entry name" value="EF_HAND_2"/>
    <property type="match status" value="3"/>
</dbReference>
<keyword evidence="6" id="KW-0521">NADP</keyword>
<evidence type="ECO:0000256" key="3">
    <source>
        <dbReference type="ARBA" id="ARBA00022692"/>
    </source>
</evidence>
<feature type="transmembrane region" description="Helical" evidence="10">
    <location>
        <begin position="334"/>
        <end position="352"/>
    </location>
</feature>
<accession>A0A7Y0DY64</accession>
<keyword evidence="9 10" id="KW-0472">Membrane</keyword>
<keyword evidence="2" id="KW-0285">Flavoprotein</keyword>
<feature type="transmembrane region" description="Helical" evidence="10">
    <location>
        <begin position="291"/>
        <end position="314"/>
    </location>
</feature>
<protein>
    <recommendedName>
        <fullName evidence="15">Ferric reductase</fullName>
    </recommendedName>
</protein>
<keyword evidence="8" id="KW-0560">Oxidoreductase</keyword>
<evidence type="ECO:0000256" key="10">
    <source>
        <dbReference type="SAM" id="Phobius"/>
    </source>
</evidence>
<dbReference type="SFLD" id="SFLDG01169">
    <property type="entry name" value="NADPH_oxidase_subgroup_(NOX)"/>
    <property type="match status" value="1"/>
</dbReference>
<feature type="transmembrane region" description="Helical" evidence="10">
    <location>
        <begin position="372"/>
        <end position="399"/>
    </location>
</feature>
<feature type="domain" description="FAD-binding FR-type" evidence="12">
    <location>
        <begin position="407"/>
        <end position="514"/>
    </location>
</feature>
<dbReference type="InterPro" id="IPR013112">
    <property type="entry name" value="FAD-bd_8"/>
</dbReference>
<organism evidence="13 14">
    <name type="scientific">Pacificispira spongiicola</name>
    <dbReference type="NCBI Taxonomy" id="2729598"/>
    <lineage>
        <taxon>Bacteria</taxon>
        <taxon>Pseudomonadati</taxon>
        <taxon>Pseudomonadota</taxon>
        <taxon>Alphaproteobacteria</taxon>
        <taxon>Rhodospirillales</taxon>
        <taxon>Rhodospirillaceae</taxon>
        <taxon>Pacificispira</taxon>
    </lineage>
</organism>
<dbReference type="AlphaFoldDB" id="A0A7Y0DY64"/>
<keyword evidence="14" id="KW-1185">Reference proteome</keyword>
<dbReference type="Pfam" id="PF13833">
    <property type="entry name" value="EF-hand_8"/>
    <property type="match status" value="1"/>
</dbReference>
<dbReference type="GO" id="GO:0043020">
    <property type="term" value="C:NADPH oxidase complex"/>
    <property type="evidence" value="ECO:0007669"/>
    <property type="project" value="TreeGrafter"/>
</dbReference>
<dbReference type="InterPro" id="IPR018247">
    <property type="entry name" value="EF_Hand_1_Ca_BS"/>
</dbReference>
<dbReference type="Pfam" id="PF08022">
    <property type="entry name" value="FAD_binding_8"/>
    <property type="match status" value="1"/>
</dbReference>
<evidence type="ECO:0000259" key="12">
    <source>
        <dbReference type="PROSITE" id="PS51384"/>
    </source>
</evidence>
<keyword evidence="4" id="KW-0479">Metal-binding</keyword>
<dbReference type="InterPro" id="IPR050369">
    <property type="entry name" value="RBOH/FRE"/>
</dbReference>
<evidence type="ECO:0000256" key="2">
    <source>
        <dbReference type="ARBA" id="ARBA00022630"/>
    </source>
</evidence>
<dbReference type="InterPro" id="IPR017927">
    <property type="entry name" value="FAD-bd_FR_type"/>
</dbReference>
<evidence type="ECO:0000313" key="13">
    <source>
        <dbReference type="EMBL" id="NMM42976.1"/>
    </source>
</evidence>
<dbReference type="InterPro" id="IPR011992">
    <property type="entry name" value="EF-hand-dom_pair"/>
</dbReference>
<evidence type="ECO:0000256" key="5">
    <source>
        <dbReference type="ARBA" id="ARBA00022827"/>
    </source>
</evidence>
<feature type="transmembrane region" description="Helical" evidence="10">
    <location>
        <begin position="211"/>
        <end position="231"/>
    </location>
</feature>
<dbReference type="GO" id="GO:0042742">
    <property type="term" value="P:defense response to bacterium"/>
    <property type="evidence" value="ECO:0007669"/>
    <property type="project" value="UniProtKB-ARBA"/>
</dbReference>
<evidence type="ECO:0000256" key="7">
    <source>
        <dbReference type="ARBA" id="ARBA00022989"/>
    </source>
</evidence>
<feature type="domain" description="EF-hand" evidence="11">
    <location>
        <begin position="138"/>
        <end position="165"/>
    </location>
</feature>
<dbReference type="RefSeq" id="WP_169623288.1">
    <property type="nucleotide sequence ID" value="NZ_JABBNT010000001.1"/>
</dbReference>
<dbReference type="FunFam" id="2.40.30.10:FF:000059">
    <property type="entry name" value="dual oxidase isoform X1"/>
    <property type="match status" value="1"/>
</dbReference>
<dbReference type="Pfam" id="PF08030">
    <property type="entry name" value="NAD_binding_6"/>
    <property type="match status" value="1"/>
</dbReference>
<evidence type="ECO:0000256" key="6">
    <source>
        <dbReference type="ARBA" id="ARBA00022857"/>
    </source>
</evidence>
<dbReference type="SUPFAM" id="SSF63380">
    <property type="entry name" value="Riboflavin synthase domain-like"/>
    <property type="match status" value="1"/>
</dbReference>
<dbReference type="CDD" id="cd06186">
    <property type="entry name" value="NOX_Duox_like_FAD_NADP"/>
    <property type="match status" value="1"/>
</dbReference>
<dbReference type="PANTHER" id="PTHR11972">
    <property type="entry name" value="NADPH OXIDASE"/>
    <property type="match status" value="1"/>
</dbReference>
<feature type="transmembrane region" description="Helical" evidence="10">
    <location>
        <begin position="251"/>
        <end position="271"/>
    </location>
</feature>
<dbReference type="InterPro" id="IPR013121">
    <property type="entry name" value="Fe_red_NAD-bd_6"/>
</dbReference>
<name>A0A7Y0DY64_9PROT</name>
<comment type="subcellular location">
    <subcellularLocation>
        <location evidence="1">Membrane</location>
        <topology evidence="1">Multi-pass membrane protein</topology>
    </subcellularLocation>
</comment>
<evidence type="ECO:0000256" key="8">
    <source>
        <dbReference type="ARBA" id="ARBA00023002"/>
    </source>
</evidence>
<dbReference type="Gene3D" id="1.10.238.10">
    <property type="entry name" value="EF-hand"/>
    <property type="match status" value="1"/>
</dbReference>
<evidence type="ECO:0000313" key="14">
    <source>
        <dbReference type="Proteomes" id="UP000539372"/>
    </source>
</evidence>
<reference evidence="13 14" key="1">
    <citation type="submission" date="2020-04" db="EMBL/GenBank/DDBJ databases">
        <title>Rhodospirillaceae bacterium KN72 isolated from deep sea.</title>
        <authorList>
            <person name="Zhang D.-C."/>
        </authorList>
    </citation>
    <scope>NUCLEOTIDE SEQUENCE [LARGE SCALE GENOMIC DNA]</scope>
    <source>
        <strain evidence="13 14">KN72</strain>
    </source>
</reference>
<evidence type="ECO:0000259" key="11">
    <source>
        <dbReference type="PROSITE" id="PS50222"/>
    </source>
</evidence>
<dbReference type="InterPro" id="IPR017938">
    <property type="entry name" value="Riboflavin_synthase-like_b-brl"/>
</dbReference>
<dbReference type="Proteomes" id="UP000539372">
    <property type="component" value="Unassembled WGS sequence"/>
</dbReference>
<evidence type="ECO:0000256" key="1">
    <source>
        <dbReference type="ARBA" id="ARBA00004141"/>
    </source>
</evidence>
<dbReference type="Gene3D" id="2.40.30.10">
    <property type="entry name" value="Translation factors"/>
    <property type="match status" value="1"/>
</dbReference>
<evidence type="ECO:0008006" key="15">
    <source>
        <dbReference type="Google" id="ProtNLM"/>
    </source>
</evidence>
<feature type="domain" description="EF-hand" evidence="11">
    <location>
        <begin position="50"/>
        <end position="85"/>
    </location>
</feature>
<dbReference type="SFLD" id="SFLDS00052">
    <property type="entry name" value="Ferric_Reductase_Domain"/>
    <property type="match status" value="1"/>
</dbReference>
<keyword evidence="7 10" id="KW-1133">Transmembrane helix</keyword>
<dbReference type="CDD" id="cd00051">
    <property type="entry name" value="EFh"/>
    <property type="match status" value="2"/>
</dbReference>
<dbReference type="Pfam" id="PF13499">
    <property type="entry name" value="EF-hand_7"/>
    <property type="match status" value="1"/>
</dbReference>
<dbReference type="SMART" id="SM00054">
    <property type="entry name" value="EFh"/>
    <property type="match status" value="3"/>
</dbReference>
<dbReference type="SUPFAM" id="SSF47473">
    <property type="entry name" value="EF-hand"/>
    <property type="match status" value="1"/>
</dbReference>
<proteinExistence type="predicted"/>
<evidence type="ECO:0000256" key="9">
    <source>
        <dbReference type="ARBA" id="ARBA00023136"/>
    </source>
</evidence>
<dbReference type="GO" id="GO:0042554">
    <property type="term" value="P:superoxide anion generation"/>
    <property type="evidence" value="ECO:0007669"/>
    <property type="project" value="TreeGrafter"/>
</dbReference>
<dbReference type="GO" id="GO:0009653">
    <property type="term" value="P:anatomical structure morphogenesis"/>
    <property type="evidence" value="ECO:0007669"/>
    <property type="project" value="UniProtKB-ARBA"/>
</dbReference>
<keyword evidence="3 10" id="KW-0812">Transmembrane</keyword>
<dbReference type="PROSITE" id="PS51384">
    <property type="entry name" value="FAD_FR"/>
    <property type="match status" value="1"/>
</dbReference>
<dbReference type="Gene3D" id="3.40.50.80">
    <property type="entry name" value="Nucleotide-binding domain of ferredoxin-NADP reductase (FNR) module"/>
    <property type="match status" value="1"/>
</dbReference>
<dbReference type="Pfam" id="PF01794">
    <property type="entry name" value="Ferric_reduct"/>
    <property type="match status" value="1"/>
</dbReference>
<sequence>MNVDDVEYPKKRPGQGAMTHLHDIEARFKEIAGDDDRIDVGELQRGLDLHDADYAARVFRLIDEDKSGEISLWEFIRFARVLVEGTPEEKLRIIFNLHDLNGDGTVDFEELTHILDRSLNEHSIDVPPEKVAQLGRVLFASIDTDGSGSIDFEEFQASIDAHPSLKAQMIDRSSTWLRLPERIASDRRRRGRSFRALFGGLRRAWENERPWLILLTVTGAALIWLFERGMVREAAIGSDLPTQIAQGAAEAVKLCGVLMIVSMLRHSFTLLRRFGIARILPVDRMIDYHRVVGHTLAFLALVHVVGYIVTYESLIDPDFFTRDVVYGELFRSQVGWSGVTLATILLLIWAFARESVRRSGMFEAFYLTHRLFWAFLPLLIVHVPGFAAWIAVPGAIFLMEQGHRLIRGRKPSEIDDITPMPSNVTRLRMKRPDWLDFKPGEYVQLRIPAVSKREWHPFTVTSSPDEKDCLELHVRSVGNWTRKLNELAMRDEAARAENWRRVYLEGPYGSPSSDINDCPVPVLIGAGIGVTPFASILKTVLERSKSGNPPGEDLQRLYFIWLNRDQKAFEWFGALMAALEDLPELKGRIDIRVWLTGLKAELTSASLTVAMEVYHEAAGRDLLTGLRTRTELSRPNWNTIFSEIKARHEGAPIDVFYCGPEGLSTVLSQECARFGFGYRKENF</sequence>
<comment type="caution">
    <text evidence="13">The sequence shown here is derived from an EMBL/GenBank/DDBJ whole genome shotgun (WGS) entry which is preliminary data.</text>
</comment>
<gene>
    <name evidence="13" type="ORF">HH303_00700</name>
</gene>